<keyword evidence="3" id="KW-1185">Reference proteome</keyword>
<accession>A0ABW6IKC0</accession>
<sequence length="66" mass="7480">MSKFASNYSRESEKSATGFSTQPVRNRFTRLSWPEGIVGFIIPHIVGYGVGLPLSRLRLDPVVYRH</sequence>
<evidence type="ECO:0000256" key="1">
    <source>
        <dbReference type="SAM" id="MobiDB-lite"/>
    </source>
</evidence>
<feature type="region of interest" description="Disordered" evidence="1">
    <location>
        <begin position="1"/>
        <end position="20"/>
    </location>
</feature>
<dbReference type="Proteomes" id="UP001600165">
    <property type="component" value="Unassembled WGS sequence"/>
</dbReference>
<dbReference type="RefSeq" id="WP_377968296.1">
    <property type="nucleotide sequence ID" value="NZ_JBHZOL010000129.1"/>
</dbReference>
<gene>
    <name evidence="2" type="ORF">ACFVKH_20585</name>
</gene>
<dbReference type="EMBL" id="JBHZOL010000129">
    <property type="protein sequence ID" value="MFE4108678.1"/>
    <property type="molecule type" value="Genomic_DNA"/>
</dbReference>
<organism evidence="2 3">
    <name type="scientific">Almyronema epifaneia S1</name>
    <dbReference type="NCBI Taxonomy" id="2991925"/>
    <lineage>
        <taxon>Bacteria</taxon>
        <taxon>Bacillati</taxon>
        <taxon>Cyanobacteriota</taxon>
        <taxon>Cyanophyceae</taxon>
        <taxon>Nodosilineales</taxon>
        <taxon>Nodosilineaceae</taxon>
        <taxon>Almyronema</taxon>
        <taxon>Almyronema epifaneia</taxon>
    </lineage>
</organism>
<evidence type="ECO:0000313" key="3">
    <source>
        <dbReference type="Proteomes" id="UP001600165"/>
    </source>
</evidence>
<comment type="caution">
    <text evidence="2">The sequence shown here is derived from an EMBL/GenBank/DDBJ whole genome shotgun (WGS) entry which is preliminary data.</text>
</comment>
<protein>
    <submittedName>
        <fullName evidence="2">Uncharacterized protein</fullName>
    </submittedName>
</protein>
<evidence type="ECO:0000313" key="2">
    <source>
        <dbReference type="EMBL" id="MFE4108678.1"/>
    </source>
</evidence>
<reference evidence="2 3" key="1">
    <citation type="submission" date="2024-10" db="EMBL/GenBank/DDBJ databases">
        <authorList>
            <person name="Ratan Roy A."/>
            <person name="Morales Sandoval P.H."/>
            <person name="De Los Santos Villalobos S."/>
            <person name="Chakraborty S."/>
            <person name="Mukherjee J."/>
        </authorList>
    </citation>
    <scope>NUCLEOTIDE SEQUENCE [LARGE SCALE GENOMIC DNA]</scope>
    <source>
        <strain evidence="2 3">S1</strain>
    </source>
</reference>
<name>A0ABW6IKC0_9CYAN</name>
<proteinExistence type="predicted"/>